<dbReference type="Gene3D" id="2.60.40.3960">
    <property type="entry name" value="Velvet domain"/>
    <property type="match status" value="1"/>
</dbReference>
<evidence type="ECO:0000313" key="7">
    <source>
        <dbReference type="EMBL" id="KAF7722714.1"/>
    </source>
</evidence>
<dbReference type="GO" id="GO:0005634">
    <property type="term" value="C:nucleus"/>
    <property type="evidence" value="ECO:0007669"/>
    <property type="project" value="UniProtKB-SubCell"/>
</dbReference>
<keyword evidence="2" id="KW-0805">Transcription regulation</keyword>
<sequence length="336" mass="37302">RRPIDPPPIIQIRLKNASAQDIHDFHQNPFFFMCANLAHPSNDNEVYTPNHNALSGQTVSSMYKLKDIDNHDGAFFIFGDLSVKVEGHFRLKFTLFEITTTGAVSLKSIFSDVFTVYSSRTYPGMLDSTFLSRSFSDQGARIRIRKEQRAQPPGSRKRKVSDADEPLDTNDARVSPSAPGPLVVERPSSPSSPQTPTAGHPQSGSPWCWQPSPMTMTAQPSTPYARRESINSHSSGTESTDSPSVTPVSPPQQPYDQPQRIIPTAYFSKVMPSPPSQQLKPVDFFLPPPRCLEDDDATLIRLPPLSHVLPAQKRQKNMGEVDAAVAMVQLHQSILW</sequence>
<protein>
    <recommendedName>
        <fullName evidence="6">Velvet domain-containing protein</fullName>
    </recommendedName>
</protein>
<keyword evidence="4" id="KW-0539">Nucleus</keyword>
<dbReference type="AlphaFoldDB" id="A0A8H7EMD0"/>
<organism evidence="7 8">
    <name type="scientific">Apophysomyces ossiformis</name>
    <dbReference type="NCBI Taxonomy" id="679940"/>
    <lineage>
        <taxon>Eukaryota</taxon>
        <taxon>Fungi</taxon>
        <taxon>Fungi incertae sedis</taxon>
        <taxon>Mucoromycota</taxon>
        <taxon>Mucoromycotina</taxon>
        <taxon>Mucoromycetes</taxon>
        <taxon>Mucorales</taxon>
        <taxon>Mucorineae</taxon>
        <taxon>Mucoraceae</taxon>
        <taxon>Apophysomyces</taxon>
    </lineage>
</organism>
<dbReference type="OrthoDB" id="5599552at2759"/>
<feature type="non-terminal residue" evidence="7">
    <location>
        <position position="336"/>
    </location>
</feature>
<dbReference type="InterPro" id="IPR021740">
    <property type="entry name" value="Velvet"/>
</dbReference>
<keyword evidence="8" id="KW-1185">Reference proteome</keyword>
<dbReference type="Pfam" id="PF11754">
    <property type="entry name" value="Velvet"/>
    <property type="match status" value="1"/>
</dbReference>
<dbReference type="InterPro" id="IPR038491">
    <property type="entry name" value="Velvet_dom_sf"/>
</dbReference>
<dbReference type="PANTHER" id="PTHR33572">
    <property type="entry name" value="SPORE DEVELOPMENT REGULATOR VOSA"/>
    <property type="match status" value="1"/>
</dbReference>
<dbReference type="EMBL" id="JABAYA010000181">
    <property type="protein sequence ID" value="KAF7722714.1"/>
    <property type="molecule type" value="Genomic_DNA"/>
</dbReference>
<comment type="subcellular location">
    <subcellularLocation>
        <location evidence="1">Nucleus</location>
    </subcellularLocation>
</comment>
<feature type="compositionally biased region" description="Low complexity" evidence="5">
    <location>
        <begin position="187"/>
        <end position="197"/>
    </location>
</feature>
<dbReference type="Proteomes" id="UP000605846">
    <property type="component" value="Unassembled WGS sequence"/>
</dbReference>
<evidence type="ECO:0000256" key="2">
    <source>
        <dbReference type="ARBA" id="ARBA00023015"/>
    </source>
</evidence>
<keyword evidence="3" id="KW-0804">Transcription</keyword>
<comment type="caution">
    <text evidence="7">The sequence shown here is derived from an EMBL/GenBank/DDBJ whole genome shotgun (WGS) entry which is preliminary data.</text>
</comment>
<dbReference type="PANTHER" id="PTHR33572:SF18">
    <property type="entry name" value="SPORE DEVELOPMENT REGULATOR VOSA"/>
    <property type="match status" value="1"/>
</dbReference>
<evidence type="ECO:0000256" key="5">
    <source>
        <dbReference type="SAM" id="MobiDB-lite"/>
    </source>
</evidence>
<gene>
    <name evidence="7" type="ORF">EC973_002840</name>
</gene>
<evidence type="ECO:0000313" key="8">
    <source>
        <dbReference type="Proteomes" id="UP000605846"/>
    </source>
</evidence>
<proteinExistence type="predicted"/>
<accession>A0A8H7EMD0</accession>
<evidence type="ECO:0000256" key="4">
    <source>
        <dbReference type="ARBA" id="ARBA00023242"/>
    </source>
</evidence>
<dbReference type="InterPro" id="IPR037525">
    <property type="entry name" value="Velvet_dom"/>
</dbReference>
<evidence type="ECO:0000256" key="1">
    <source>
        <dbReference type="ARBA" id="ARBA00004123"/>
    </source>
</evidence>
<feature type="compositionally biased region" description="Polar residues" evidence="5">
    <location>
        <begin position="212"/>
        <end position="222"/>
    </location>
</feature>
<feature type="domain" description="Velvet" evidence="6">
    <location>
        <begin position="1"/>
        <end position="145"/>
    </location>
</feature>
<feature type="region of interest" description="Disordered" evidence="5">
    <location>
        <begin position="143"/>
        <end position="258"/>
    </location>
</feature>
<name>A0A8H7EMD0_9FUNG</name>
<evidence type="ECO:0000256" key="3">
    <source>
        <dbReference type="ARBA" id="ARBA00023163"/>
    </source>
</evidence>
<dbReference type="PROSITE" id="PS51821">
    <property type="entry name" value="VELVET"/>
    <property type="match status" value="1"/>
</dbReference>
<reference evidence="7" key="1">
    <citation type="submission" date="2020-01" db="EMBL/GenBank/DDBJ databases">
        <title>Genome Sequencing of Three Apophysomyces-Like Fungal Strains Confirms a Novel Fungal Genus in the Mucoromycota with divergent Burkholderia-like Endosymbiotic Bacteria.</title>
        <authorList>
            <person name="Stajich J.E."/>
            <person name="Macias A.M."/>
            <person name="Carter-House D."/>
            <person name="Lovett B."/>
            <person name="Kasson L.R."/>
            <person name="Berry K."/>
            <person name="Grigoriev I."/>
            <person name="Chang Y."/>
            <person name="Spatafora J."/>
            <person name="Kasson M.T."/>
        </authorList>
    </citation>
    <scope>NUCLEOTIDE SEQUENCE</scope>
    <source>
        <strain evidence="7">NRRL A-21654</strain>
    </source>
</reference>
<evidence type="ECO:0000259" key="6">
    <source>
        <dbReference type="PROSITE" id="PS51821"/>
    </source>
</evidence>